<dbReference type="HOGENOM" id="CLU_062610_0_0_9"/>
<sequence length="239" mass="27787">MNKIDIYSWTVADEATLIKHLDTTSIKYNNTRIPKVLKPFWEIETLKDGESRKIKLLNKLKLYNAVLQIRDGRAQISWLADFRRDSELGAWREQNRGNAAICFNKLGKDVYDAAFIGEDGLEEQAEPLSTSISAFYSEGERVFFYGTKYERNKKNREMAIQYHGCKCKACGFDFEAVYGEMGKGFIEIHHTKPLYSLQEEIVIDYRTDLVPVCSNCHRILHRNKEKMLSIEELKQLIQD</sequence>
<evidence type="ECO:0000313" key="2">
    <source>
        <dbReference type="Proteomes" id="UP000004756"/>
    </source>
</evidence>
<dbReference type="InterPro" id="IPR003615">
    <property type="entry name" value="HNH_nuc"/>
</dbReference>
<keyword evidence="1" id="KW-0378">Hydrolase</keyword>
<organism evidence="1 2">
    <name type="scientific">[Clostridium] asparagiforme DSM 15981</name>
    <dbReference type="NCBI Taxonomy" id="518636"/>
    <lineage>
        <taxon>Bacteria</taxon>
        <taxon>Bacillati</taxon>
        <taxon>Bacillota</taxon>
        <taxon>Clostridia</taxon>
        <taxon>Lachnospirales</taxon>
        <taxon>Lachnospiraceae</taxon>
        <taxon>Enterocloster</taxon>
    </lineage>
</organism>
<dbReference type="Proteomes" id="UP000004756">
    <property type="component" value="Unassembled WGS sequence"/>
</dbReference>
<gene>
    <name evidence="1" type="ORF">CLOSTASPAR_00189</name>
</gene>
<dbReference type="GO" id="GO:0004519">
    <property type="term" value="F:endonuclease activity"/>
    <property type="evidence" value="ECO:0007669"/>
    <property type="project" value="UniProtKB-KW"/>
</dbReference>
<reference evidence="1 2" key="1">
    <citation type="submission" date="2009-02" db="EMBL/GenBank/DDBJ databases">
        <title>Draft genome sequence of Clostridium asparagiforme (DSM 15981).</title>
        <authorList>
            <person name="Sudarsanam P."/>
            <person name="Ley R."/>
            <person name="Guruge J."/>
            <person name="Turnbaugh P.J."/>
            <person name="Mahowald M."/>
            <person name="Liep D."/>
            <person name="Gordon J."/>
        </authorList>
    </citation>
    <scope>NUCLEOTIDE SEQUENCE [LARGE SCALE GENOMIC DNA]</scope>
    <source>
        <strain evidence="1 2">DSM 15981</strain>
    </source>
</reference>
<keyword evidence="2" id="KW-1185">Reference proteome</keyword>
<name>C0CT91_9FIRM</name>
<dbReference type="RefSeq" id="WP_007705386.1">
    <property type="nucleotide sequence ID" value="NZ_CP102272.1"/>
</dbReference>
<proteinExistence type="predicted"/>
<accession>C0CT91</accession>
<keyword evidence="1" id="KW-0255">Endonuclease</keyword>
<protein>
    <submittedName>
        <fullName evidence="1">HNH endonuclease domain protein</fullName>
    </submittedName>
</protein>
<dbReference type="CDD" id="cd00085">
    <property type="entry name" value="HNHc"/>
    <property type="match status" value="1"/>
</dbReference>
<comment type="caution">
    <text evidence="1">The sequence shown here is derived from an EMBL/GenBank/DDBJ whole genome shotgun (WGS) entry which is preliminary data.</text>
</comment>
<dbReference type="AlphaFoldDB" id="C0CT91"/>
<dbReference type="EMBL" id="ACCJ01000011">
    <property type="protein sequence ID" value="EEG57706.1"/>
    <property type="molecule type" value="Genomic_DNA"/>
</dbReference>
<evidence type="ECO:0000313" key="1">
    <source>
        <dbReference type="EMBL" id="EEG57706.1"/>
    </source>
</evidence>
<keyword evidence="1" id="KW-0540">Nuclease</keyword>